<evidence type="ECO:0000256" key="1">
    <source>
        <dbReference type="HAMAP-Rule" id="MF_00676"/>
    </source>
</evidence>
<dbReference type="PANTHER" id="PTHR37421">
    <property type="entry name" value="UPF0260 PROTEIN YCGN"/>
    <property type="match status" value="1"/>
</dbReference>
<organism evidence="2 3">
    <name type="scientific">Hyphomonas adhaerens MHS-3</name>
    <dbReference type="NCBI Taxonomy" id="1280949"/>
    <lineage>
        <taxon>Bacteria</taxon>
        <taxon>Pseudomonadati</taxon>
        <taxon>Pseudomonadota</taxon>
        <taxon>Alphaproteobacteria</taxon>
        <taxon>Hyphomonadales</taxon>
        <taxon>Hyphomonadaceae</taxon>
        <taxon>Hyphomonas</taxon>
    </lineage>
</organism>
<dbReference type="InterPro" id="IPR008228">
    <property type="entry name" value="UCP006173"/>
</dbReference>
<dbReference type="Proteomes" id="UP000027446">
    <property type="component" value="Unassembled WGS sequence"/>
</dbReference>
<dbReference type="PIRSF" id="PIRSF006173">
    <property type="entry name" value="UCP006173"/>
    <property type="match status" value="1"/>
</dbReference>
<dbReference type="NCBIfam" id="NF003507">
    <property type="entry name" value="PRK05170.2-5"/>
    <property type="match status" value="1"/>
</dbReference>
<dbReference type="NCBIfam" id="NF003501">
    <property type="entry name" value="PRK05170.1-5"/>
    <property type="match status" value="1"/>
</dbReference>
<proteinExistence type="inferred from homology"/>
<dbReference type="eggNOG" id="COG2983">
    <property type="taxonomic scope" value="Bacteria"/>
</dbReference>
<keyword evidence="3" id="KW-1185">Reference proteome</keyword>
<gene>
    <name evidence="2" type="ORF">HAD_02715</name>
</gene>
<dbReference type="PANTHER" id="PTHR37421:SF1">
    <property type="entry name" value="UPF0260 PROTEIN YCGN"/>
    <property type="match status" value="1"/>
</dbReference>
<dbReference type="EMBL" id="ARYH01000001">
    <property type="protein sequence ID" value="KCZ84556.1"/>
    <property type="molecule type" value="Genomic_DNA"/>
</dbReference>
<comment type="similarity">
    <text evidence="1">Belongs to the UPF0260 family.</text>
</comment>
<dbReference type="STRING" id="1280949.HAD_02715"/>
<reference evidence="2 3" key="1">
    <citation type="journal article" date="2014" name="Antonie Van Leeuwenhoek">
        <title>Hyphomonas beringensis sp. nov. and Hyphomonas chukchiensis sp. nov., isolated from surface seawater of the Bering Sea and Chukchi Sea.</title>
        <authorList>
            <person name="Li C."/>
            <person name="Lai Q."/>
            <person name="Li G."/>
            <person name="Dong C."/>
            <person name="Wang J."/>
            <person name="Liao Y."/>
            <person name="Shao Z."/>
        </authorList>
    </citation>
    <scope>NUCLEOTIDE SEQUENCE [LARGE SCALE GENOMIC DNA]</scope>
    <source>
        <strain evidence="2 3">MHS-3</strain>
    </source>
</reference>
<dbReference type="AlphaFoldDB" id="A0A069E8Q8"/>
<accession>A0A069E8Q8</accession>
<sequence length="158" mass="18239">MVGRAGMSTPFWKQKTLEQMSPEEWESLCDGCAKCCLLKLEDEDTGEIAYTKLHCRLLDGQACACMDYENRKKIVEDCVILTPQKVAEIKWMPRTCAYRLVLEGKDLPDWHYLVCGDRNRVHTTGNSVRGRTVSEDTVFDEDLEDWEEWIVDWEGNAP</sequence>
<name>A0A069E8Q8_9PROT</name>
<dbReference type="Pfam" id="PF03692">
    <property type="entry name" value="CxxCxxCC"/>
    <property type="match status" value="1"/>
</dbReference>
<dbReference type="PATRIC" id="fig|1280949.3.peg.558"/>
<evidence type="ECO:0000313" key="3">
    <source>
        <dbReference type="Proteomes" id="UP000027446"/>
    </source>
</evidence>
<comment type="caution">
    <text evidence="2">The sequence shown here is derived from an EMBL/GenBank/DDBJ whole genome shotgun (WGS) entry which is preliminary data.</text>
</comment>
<dbReference type="InterPro" id="IPR005358">
    <property type="entry name" value="Puta_zinc/iron-chelating_dom"/>
</dbReference>
<protein>
    <recommendedName>
        <fullName evidence="1">UPF0260 protein HAD_02715</fullName>
    </recommendedName>
</protein>
<dbReference type="HAMAP" id="MF_00676">
    <property type="entry name" value="UPF0260"/>
    <property type="match status" value="1"/>
</dbReference>
<evidence type="ECO:0000313" key="2">
    <source>
        <dbReference type="EMBL" id="KCZ84556.1"/>
    </source>
</evidence>